<keyword evidence="1" id="KW-0472">Membrane</keyword>
<evidence type="ECO:0000256" key="1">
    <source>
        <dbReference type="SAM" id="Phobius"/>
    </source>
</evidence>
<reference evidence="2" key="1">
    <citation type="submission" date="2023-05" db="EMBL/GenBank/DDBJ databases">
        <title>Cataloging the Phylogenetic Diversity of Human Bladder Bacteria.</title>
        <authorList>
            <person name="Du J."/>
        </authorList>
    </citation>
    <scope>NUCLEOTIDE SEQUENCE</scope>
    <source>
        <strain evidence="2">UMB6975B</strain>
    </source>
</reference>
<dbReference type="EMBL" id="JASOLY010000007">
    <property type="protein sequence ID" value="MDK6868438.1"/>
    <property type="molecule type" value="Genomic_DNA"/>
</dbReference>
<proteinExistence type="predicted"/>
<sequence>MTLRKWINTNINKFLGTSFTVRETEIMTLGATFTLIVVAYLLMYNVIFPNI</sequence>
<dbReference type="Proteomes" id="UP001232113">
    <property type="component" value="Unassembled WGS sequence"/>
</dbReference>
<protein>
    <submittedName>
        <fullName evidence="2">Uncharacterized protein</fullName>
    </submittedName>
</protein>
<accession>A0AAW6XRP2</accession>
<organism evidence="2 3">
    <name type="scientific">Lactobacillus paragasseri</name>
    <dbReference type="NCBI Taxonomy" id="2107999"/>
    <lineage>
        <taxon>Bacteria</taxon>
        <taxon>Bacillati</taxon>
        <taxon>Bacillota</taxon>
        <taxon>Bacilli</taxon>
        <taxon>Lactobacillales</taxon>
        <taxon>Lactobacillaceae</taxon>
        <taxon>Lactobacillus</taxon>
    </lineage>
</organism>
<comment type="caution">
    <text evidence="2">The sequence shown here is derived from an EMBL/GenBank/DDBJ whole genome shotgun (WGS) entry which is preliminary data.</text>
</comment>
<keyword evidence="1" id="KW-1133">Transmembrane helix</keyword>
<dbReference type="RefSeq" id="WP_172620135.1">
    <property type="nucleotide sequence ID" value="NZ_JADMRU010000008.1"/>
</dbReference>
<feature type="transmembrane region" description="Helical" evidence="1">
    <location>
        <begin position="26"/>
        <end position="47"/>
    </location>
</feature>
<keyword evidence="1" id="KW-0812">Transmembrane</keyword>
<evidence type="ECO:0000313" key="3">
    <source>
        <dbReference type="Proteomes" id="UP001232113"/>
    </source>
</evidence>
<gene>
    <name evidence="2" type="ORF">QP354_05055</name>
</gene>
<evidence type="ECO:0000313" key="2">
    <source>
        <dbReference type="EMBL" id="MDK6868438.1"/>
    </source>
</evidence>
<name>A0AAW6XRP2_9LACO</name>
<dbReference type="AlphaFoldDB" id="A0AAW6XRP2"/>